<proteinExistence type="predicted"/>
<organism evidence="19 20">
    <name type="scientific">Scophthalmus maximus</name>
    <name type="common">Turbot</name>
    <name type="synonym">Psetta maxima</name>
    <dbReference type="NCBI Taxonomy" id="52904"/>
    <lineage>
        <taxon>Eukaryota</taxon>
        <taxon>Metazoa</taxon>
        <taxon>Chordata</taxon>
        <taxon>Craniata</taxon>
        <taxon>Vertebrata</taxon>
        <taxon>Euteleostomi</taxon>
        <taxon>Actinopterygii</taxon>
        <taxon>Neopterygii</taxon>
        <taxon>Teleostei</taxon>
        <taxon>Neoteleostei</taxon>
        <taxon>Acanthomorphata</taxon>
        <taxon>Carangaria</taxon>
        <taxon>Pleuronectiformes</taxon>
        <taxon>Pleuronectoidei</taxon>
        <taxon>Scophthalmidae</taxon>
        <taxon>Scophthalmus</taxon>
    </lineage>
</organism>
<dbReference type="Pfam" id="PF00053">
    <property type="entry name" value="EGF_laminin"/>
    <property type="match status" value="13"/>
</dbReference>
<keyword evidence="11 12" id="KW-0424">Laminin EGF-like domain</keyword>
<evidence type="ECO:0000256" key="11">
    <source>
        <dbReference type="ARBA" id="ARBA00023292"/>
    </source>
</evidence>
<feature type="domain" description="Laminin EGF-like" evidence="16">
    <location>
        <begin position="1434"/>
        <end position="1480"/>
    </location>
</feature>
<dbReference type="GO" id="GO:0009887">
    <property type="term" value="P:animal organ morphogenesis"/>
    <property type="evidence" value="ECO:0007669"/>
    <property type="project" value="TreeGrafter"/>
</dbReference>
<feature type="disulfide bond" evidence="12">
    <location>
        <begin position="455"/>
        <end position="464"/>
    </location>
</feature>
<keyword evidence="10" id="KW-0325">Glycoprotein</keyword>
<comment type="caution">
    <text evidence="12">Lacks conserved residue(s) required for the propagation of feature annotation.</text>
</comment>
<dbReference type="InterPro" id="IPR056863">
    <property type="entry name" value="LMN_ATRN_NET-like_EGF"/>
</dbReference>
<dbReference type="FunFam" id="2.10.25.10:FF:000011">
    <property type="entry name" value="Cadherin EGF LAG seven-pass G-type receptor"/>
    <property type="match status" value="1"/>
</dbReference>
<feature type="disulfide bond" evidence="12">
    <location>
        <begin position="390"/>
        <end position="399"/>
    </location>
</feature>
<dbReference type="FunFam" id="2.10.25.10:FF:000090">
    <property type="entry name" value="laminin subunit alpha"/>
    <property type="match status" value="1"/>
</dbReference>
<evidence type="ECO:0000259" key="18">
    <source>
        <dbReference type="PROSITE" id="PS51117"/>
    </source>
</evidence>
<feature type="disulfide bond" evidence="12">
    <location>
        <begin position="1126"/>
        <end position="1135"/>
    </location>
</feature>
<dbReference type="FunFam" id="2.10.25.10:FF:000130">
    <property type="entry name" value="Laminin subunit beta 1"/>
    <property type="match status" value="1"/>
</dbReference>
<reference evidence="19" key="2">
    <citation type="submission" date="2025-08" db="UniProtKB">
        <authorList>
            <consortium name="Ensembl"/>
        </authorList>
    </citation>
    <scope>IDENTIFICATION</scope>
</reference>
<feature type="disulfide bond" evidence="12">
    <location>
        <begin position="1012"/>
        <end position="1024"/>
    </location>
</feature>
<evidence type="ECO:0000256" key="10">
    <source>
        <dbReference type="ARBA" id="ARBA00023180"/>
    </source>
</evidence>
<feature type="disulfide bond" evidence="12">
    <location>
        <begin position="501"/>
        <end position="510"/>
    </location>
</feature>
<evidence type="ECO:0000259" key="17">
    <source>
        <dbReference type="PROSITE" id="PS51115"/>
    </source>
</evidence>
<dbReference type="PROSITE" id="PS01248">
    <property type="entry name" value="EGF_LAM_1"/>
    <property type="match status" value="5"/>
</dbReference>
<dbReference type="SUPFAM" id="SSF57196">
    <property type="entry name" value="EGF/Laminin"/>
    <property type="match status" value="13"/>
</dbReference>
<dbReference type="InterPro" id="IPR009254">
    <property type="entry name" value="Laminin_aI"/>
</dbReference>
<feature type="domain" description="Laminin EGF-like" evidence="16">
    <location>
        <begin position="1012"/>
        <end position="1057"/>
    </location>
</feature>
<feature type="disulfide bond" evidence="12">
    <location>
        <begin position="1014"/>
        <end position="1031"/>
    </location>
</feature>
<dbReference type="PANTHER" id="PTHR10574">
    <property type="entry name" value="NETRIN/LAMININ-RELATED"/>
    <property type="match status" value="1"/>
</dbReference>
<dbReference type="GO" id="GO:0030334">
    <property type="term" value="P:regulation of cell migration"/>
    <property type="evidence" value="ECO:0007669"/>
    <property type="project" value="InterPro"/>
</dbReference>
<dbReference type="FunFam" id="2.10.25.10:FF:000388">
    <property type="entry name" value="Laminin subunit alpha"/>
    <property type="match status" value="1"/>
</dbReference>
<dbReference type="GO" id="GO:0007155">
    <property type="term" value="P:cell adhesion"/>
    <property type="evidence" value="ECO:0007669"/>
    <property type="project" value="UniProtKB-KW"/>
</dbReference>
<dbReference type="InterPro" id="IPR000034">
    <property type="entry name" value="Laminin_IV"/>
</dbReference>
<dbReference type="PROSITE" id="PS51115">
    <property type="entry name" value="LAMININ_IVA"/>
    <property type="match status" value="1"/>
</dbReference>
<dbReference type="InterPro" id="IPR000742">
    <property type="entry name" value="EGF"/>
</dbReference>
<evidence type="ECO:0000256" key="4">
    <source>
        <dbReference type="ARBA" id="ARBA00022729"/>
    </source>
</evidence>
<dbReference type="SMART" id="SM00281">
    <property type="entry name" value="LamB"/>
    <property type="match status" value="1"/>
</dbReference>
<dbReference type="PROSITE" id="PS50027">
    <property type="entry name" value="EGF_LAM_2"/>
    <property type="match status" value="9"/>
</dbReference>
<dbReference type="SMART" id="SM00136">
    <property type="entry name" value="LamNT"/>
    <property type="match status" value="1"/>
</dbReference>
<evidence type="ECO:0000256" key="6">
    <source>
        <dbReference type="ARBA" id="ARBA00022869"/>
    </source>
</evidence>
<dbReference type="InterPro" id="IPR001791">
    <property type="entry name" value="Laminin_G"/>
</dbReference>
<evidence type="ECO:0000313" key="20">
    <source>
        <dbReference type="Proteomes" id="UP000694558"/>
    </source>
</evidence>
<feature type="domain" description="Laminin EGF-like" evidence="16">
    <location>
        <begin position="1481"/>
        <end position="1526"/>
    </location>
</feature>
<feature type="domain" description="Laminin G" evidence="15">
    <location>
        <begin position="2385"/>
        <end position="2561"/>
    </location>
</feature>
<dbReference type="GO" id="GO:0005576">
    <property type="term" value="C:extracellular region"/>
    <property type="evidence" value="ECO:0007669"/>
    <property type="project" value="UniProtKB-ARBA"/>
</dbReference>
<dbReference type="CDD" id="cd00110">
    <property type="entry name" value="LamG"/>
    <property type="match status" value="2"/>
</dbReference>
<keyword evidence="7" id="KW-0130">Cell adhesion</keyword>
<feature type="domain" description="Laminin EGF-like" evidence="16">
    <location>
        <begin position="371"/>
        <end position="414"/>
    </location>
</feature>
<dbReference type="GO" id="GO:0045995">
    <property type="term" value="P:regulation of embryonic development"/>
    <property type="evidence" value="ECO:0007669"/>
    <property type="project" value="InterPro"/>
</dbReference>
<feature type="disulfide bond" evidence="12">
    <location>
        <begin position="1172"/>
        <end position="1181"/>
    </location>
</feature>
<evidence type="ECO:0000256" key="12">
    <source>
        <dbReference type="PROSITE-ProRule" id="PRU00460"/>
    </source>
</evidence>
<feature type="domain" description="Laminin EGF-like" evidence="16">
    <location>
        <begin position="1151"/>
        <end position="1201"/>
    </location>
</feature>
<evidence type="ECO:0000259" key="15">
    <source>
        <dbReference type="PROSITE" id="PS50025"/>
    </source>
</evidence>
<evidence type="ECO:0000256" key="1">
    <source>
        <dbReference type="ARBA" id="ARBA00004302"/>
    </source>
</evidence>
<feature type="disulfide bond" evidence="12">
    <location>
        <begin position="480"/>
        <end position="492"/>
    </location>
</feature>
<dbReference type="PROSITE" id="PS51117">
    <property type="entry name" value="LAMININ_NTER"/>
    <property type="match status" value="1"/>
</dbReference>
<feature type="compositionally biased region" description="Basic residues" evidence="14">
    <location>
        <begin position="858"/>
        <end position="869"/>
    </location>
</feature>
<accession>A0A8D3BFH3</accession>
<dbReference type="Gene3D" id="2.10.25.10">
    <property type="entry name" value="Laminin"/>
    <property type="match status" value="13"/>
</dbReference>
<dbReference type="SMART" id="SM00282">
    <property type="entry name" value="LamG"/>
    <property type="match status" value="2"/>
</dbReference>
<dbReference type="PROSITE" id="PS50025">
    <property type="entry name" value="LAM_G_DOMAIN"/>
    <property type="match status" value="2"/>
</dbReference>
<keyword evidence="9 12" id="KW-1015">Disulfide bond</keyword>
<keyword evidence="2" id="KW-0964">Secreted</keyword>
<keyword evidence="5" id="KW-0677">Repeat</keyword>
<dbReference type="Pfam" id="PF02210">
    <property type="entry name" value="Laminin_G_2"/>
    <property type="match status" value="2"/>
</dbReference>
<sequence>MFCSRSVICQDFAHCSIIKHAGRLLQLSAVFSKQSTSLSDSIQGQFCDYCNSVDPSKARPVTNAIDGTERWWQSPPLSRGPGYNEVNVTLDLGQLFHVAYVLIKFANSPRPDLWVLERSVDNGRTFTPWQYFAHSKRECIERFGKQPNARILNDDDQRCMTEYSRIVPLENGEIVVSLVNGRPGSKNFTYSPVLRDFTKATNIRLHFLRTSTLLGHLISKAQRDPTVTRRYYYSIKDISIGGRCVCHGHAEVCGVLSLSFRLQCECQHNTCGDSCDRCCPGFNHKLWRAATVSNPNECQACQCFSHASDCYYDPEVEKRGASLDTFGRYDGGGVCINCQHNSAGVNCERCLEGFYRPYGIPPESPSGCIPCTCDERTAAGCEMGSGRCICKPQFAGENCDRCAEGYYYYPQCIRYPIYPTTTKSPAGPIVGKFKCICDYRGTGYRVCDASGRCLCRQGVEGERCNRCQPGYHSFPNCQACRCSPEGSHGNICNPLSGQCLCLPGVVGQQCDHCASGLRFPQSPISQCNVAGTEVGSCQCLQNVGGTLCDRCKPLYWNLATDNPHGCIACRCDLKGTLSGVGECEQKRGQCHCKPNACGHSCDTCKDGFFLLQKKDYFGCQGCQCDVGGAIDTACDEISGRCRCRKNIVGLKCNEPAPSYYFPTLHQLKFEVEDGTTPNARPVRFGYNPQEFPDFSWQGYAVMSPAQSEVRVTVHVDPKEGTQHLFRVVLRFINTGSTSVTGSVKATNNRGSDQSKDVIFPESRSPSFLTVPGEGFAEPFALTPGKWIFHIRAEGILLDYLVLLPSDYYEAPLLQEKITQPCTYLPTANSNTNCLLFKHVAMEGFSSALGTQGRLSSRSGRRRRQARVRRPTPDHPEMAALNGRQTEINFTPRVPLPGRYVVVVHYHQPEHTPFPVEVRVDAGRDWRGSINASYCPAVSGCREVVVADGRIALDLDHDSWRLPTISVIVPSRKTLFLVILLFFSLSSLRTSSQFCRDSARSLVAAYNDGALPCNCDESGSTGSTCDAVGGQCPCRQHIIGRQCTKCATGYYGFPYCRPCECGRRLCDEVTGSCICPPQTVKPACDVCQTQTFNYHPLLGCEGCECSPNGIKANAGPECERTTGQCSCKPRIAGRKCDRCAAGYYRFPDCLPCNCKQGGVTPEVCHPDTGRCLCKRNVAGVRCDTCREGSFYFDHSNSHGCTSCFCFGATDKCQSSSKRRGKSVEMRGWRLIRPDQEEVPSVLNTASNTVVSDIQELPPTVQTLHWVAPQSYLGDRVTSYGGFLTYQSKSFGIPSEGMTLMDRRPDVVLTGRNMTLIHMAPHVPLPDRLYQGRVHLVEGNWRHAVTNRPVTREEFMMVLAGLVGLRIQALYFTQSQRLSLGEVGLEEATNTGAGGPGNTVEHCSCPPQYTGDSCEKCAPGFYRDGSRPFLGHCVPCECNGLSDECEEKSGRCLKCQYNTAGDQCEHCKEGYYGNAAQRTCRVCPCPFGVEVFGDIRCVCRLGYAGEKCERCAPGYYGDPLTPGGSCKPCNCNGNGNNCDPRTGDTNTDDCAQTLLHDLEKLDDELGRIKGQLDNATASASSQDKLKSLEKAMSDTKVTCHSPETLFSSSEVDKTFEIKIIFKFKLSLLNQLKMVESSGDMVPNANLAKMLEEAQRMVKEMENRNFIPQKTAAEKERDEAKKCTRLNLSEKNSVNSKWRANQNTEVAKIRGLLKAHEAKLKDLDKALKEATDLVMKANAENGLSAQALEELQEYEQLAAQLDGAKTDLTKKVNEISKAAAQEDIVKAAEDHAKNLSKLAKELEEYDASGRTEVRNAKDAIEAYKNITDAINAAEAAANEAKEAADNALNVSNISHFFFVKDLLNTIPSLDDKISEVENLTSHLSPISNISENIKKIKDLIEQARDAANRISIPMKFTGDGYVQMRPPKNLEDLKAFTSLSLSLQRPEGRGDGTRRRRQITQKDNMFVLYLGNRDSSQNYIGMVLKSNVLYGVYKLNGVEYQMKTEFFFLQFRIYQDAQMVLTKDITSSNPGEPILSNNQGEESKNLLDISPSDVVFYVGGYPDNFTLPVSMNFPKYKGCIEFSSVNDKVVSLYNFQQAENINLQTPCKRYVPITFRTDGSSMLDVYTNNLVEIDIFSREGNFFFRVDNKEVAKGKAAFSNGEFKEFYVGGAPQDLREIHNITIQPFKGCLKNLKVKNSAKTIDESVGISKVQECPMDSLVGHFPLHPKPSACLPHFSLDVRTRSPEGLLFFAATRGGRSHLALYMSKGRIRLSAGKQKEIFNREKYNDGKWHSVIFSLEKKKFRLVVDGIRAQDGQLTTTELTSMQQFMSPLYLGSVPESLHRQLKSKALPRQSVSGCIRNFKMNGALMSNPATNTGAGPCFEGPTQRGAYFSGNGAHVIISDSFDVGSSFELLFNIRPRSPTGLLLHVGDRSEMQNGTVVAQVNNGNGKFMVSMKPKASLCDGMFHKISVIKRKNVVQLHVDTADKYKIGPSFPTVTSTKDTLYVGGIPGECCIILCMSIKYDKNTSICQRVARTMKIPSPVPSFPAAERLSPAFGPVNLKECPG</sequence>
<feature type="domain" description="Laminin EGF-like" evidence="16">
    <location>
        <begin position="569"/>
        <end position="621"/>
    </location>
</feature>
<feature type="disulfide bond" evidence="12">
    <location>
        <begin position="513"/>
        <end position="527"/>
    </location>
</feature>
<evidence type="ECO:0000256" key="9">
    <source>
        <dbReference type="ARBA" id="ARBA00023157"/>
    </source>
</evidence>
<feature type="disulfide bond" evidence="12">
    <location>
        <begin position="435"/>
        <end position="447"/>
    </location>
</feature>
<dbReference type="GO" id="GO:0009888">
    <property type="term" value="P:tissue development"/>
    <property type="evidence" value="ECO:0007669"/>
    <property type="project" value="TreeGrafter"/>
</dbReference>
<comment type="subcellular location">
    <subcellularLocation>
        <location evidence="1">Secreted</location>
        <location evidence="1">Extracellular space</location>
        <location evidence="1">Extracellular matrix</location>
        <location evidence="1">Basement membrane</location>
    </subcellularLocation>
</comment>
<dbReference type="FunFam" id="2.60.120.200:FF:000150">
    <property type="entry name" value="Laminin subunit alpha 5"/>
    <property type="match status" value="1"/>
</dbReference>
<dbReference type="GO" id="GO:0005604">
    <property type="term" value="C:basement membrane"/>
    <property type="evidence" value="ECO:0007669"/>
    <property type="project" value="UniProtKB-SubCell"/>
</dbReference>
<feature type="disulfide bond" evidence="12">
    <location>
        <begin position="1151"/>
        <end position="1163"/>
    </location>
</feature>
<dbReference type="InterPro" id="IPR013320">
    <property type="entry name" value="ConA-like_dom_sf"/>
</dbReference>
<feature type="disulfide bond" evidence="12">
    <location>
        <begin position="482"/>
        <end position="499"/>
    </location>
</feature>
<reference evidence="19" key="1">
    <citation type="submission" date="2023-05" db="EMBL/GenBank/DDBJ databases">
        <title>High-quality long-read genome of Scophthalmus maximus.</title>
        <authorList>
            <person name="Lien S."/>
            <person name="Martinez P."/>
        </authorList>
    </citation>
    <scope>NUCLEOTIDE SEQUENCE [LARGE SCALE GENOMIC DNA]</scope>
</reference>
<feature type="disulfide bond" evidence="12">
    <location>
        <begin position="1497"/>
        <end position="1506"/>
    </location>
</feature>
<feature type="domain" description="Laminin G" evidence="15">
    <location>
        <begin position="2207"/>
        <end position="2378"/>
    </location>
</feature>
<dbReference type="Pfam" id="PF06008">
    <property type="entry name" value="Laminin_I"/>
    <property type="match status" value="1"/>
</dbReference>
<dbReference type="PANTHER" id="PTHR10574:SF406">
    <property type="entry name" value="LAMININ SUBUNIT ALPHA 5"/>
    <property type="match status" value="1"/>
</dbReference>
<keyword evidence="4" id="KW-0732">Signal</keyword>
<dbReference type="SUPFAM" id="SSF49899">
    <property type="entry name" value="Concanavalin A-like lectins/glucanases"/>
    <property type="match status" value="4"/>
</dbReference>
<dbReference type="GO" id="GO:0030155">
    <property type="term" value="P:regulation of cell adhesion"/>
    <property type="evidence" value="ECO:0007669"/>
    <property type="project" value="InterPro"/>
</dbReference>
<evidence type="ECO:0000256" key="7">
    <source>
        <dbReference type="ARBA" id="ARBA00022889"/>
    </source>
</evidence>
<dbReference type="InterPro" id="IPR008211">
    <property type="entry name" value="Laminin_N"/>
</dbReference>
<keyword evidence="6" id="KW-0084">Basement membrane</keyword>
<dbReference type="SMART" id="SM00181">
    <property type="entry name" value="EGF"/>
    <property type="match status" value="8"/>
</dbReference>
<dbReference type="Pfam" id="PF00052">
    <property type="entry name" value="Laminin_B"/>
    <property type="match status" value="1"/>
</dbReference>
<dbReference type="GO" id="GO:0005102">
    <property type="term" value="F:signaling receptor binding"/>
    <property type="evidence" value="ECO:0007669"/>
    <property type="project" value="InterPro"/>
</dbReference>
<feature type="domain" description="Laminin EGF-like" evidence="16">
    <location>
        <begin position="435"/>
        <end position="479"/>
    </location>
</feature>
<evidence type="ECO:0000256" key="8">
    <source>
        <dbReference type="ARBA" id="ARBA00023054"/>
    </source>
</evidence>
<evidence type="ECO:0000256" key="3">
    <source>
        <dbReference type="ARBA" id="ARBA00022530"/>
    </source>
</evidence>
<dbReference type="Gene3D" id="2.60.120.200">
    <property type="match status" value="4"/>
</dbReference>
<dbReference type="Pfam" id="PF00055">
    <property type="entry name" value="Laminin_N"/>
    <property type="match status" value="1"/>
</dbReference>
<name>A0A8D3BFH3_SCOMX</name>
<dbReference type="Proteomes" id="UP000694558">
    <property type="component" value="Chromosome 7"/>
</dbReference>
<dbReference type="Pfam" id="PF06009">
    <property type="entry name" value="Laminin_II"/>
    <property type="match status" value="1"/>
</dbReference>
<evidence type="ECO:0000256" key="14">
    <source>
        <dbReference type="SAM" id="MobiDB-lite"/>
    </source>
</evidence>
<dbReference type="FunFam" id="2.10.25.10:FF:000407">
    <property type="entry name" value="Laminin subunit alpha-3"/>
    <property type="match status" value="1"/>
</dbReference>
<feature type="disulfide bond" evidence="12">
    <location>
        <begin position="1033"/>
        <end position="1042"/>
    </location>
</feature>
<keyword evidence="3" id="KW-0272">Extracellular matrix</keyword>
<feature type="disulfide bond" evidence="12">
    <location>
        <begin position="592"/>
        <end position="601"/>
    </location>
</feature>
<feature type="disulfide bond" evidence="12">
    <location>
        <begin position="1453"/>
        <end position="1462"/>
    </location>
</feature>
<dbReference type="FunFam" id="2.10.25.10:FF:000069">
    <property type="entry name" value="Laminin subunit alpha 1"/>
    <property type="match status" value="1"/>
</dbReference>
<feature type="coiled-coil region" evidence="13">
    <location>
        <begin position="1703"/>
        <end position="1847"/>
    </location>
</feature>
<dbReference type="Ensembl" id="ENSSMAT00000033796.2">
    <property type="protein sequence ID" value="ENSSMAP00000033376.2"/>
    <property type="gene ID" value="ENSSMAG00000020427.2"/>
</dbReference>
<feature type="region of interest" description="Disordered" evidence="14">
    <location>
        <begin position="849"/>
        <end position="878"/>
    </location>
</feature>
<dbReference type="InterPro" id="IPR050440">
    <property type="entry name" value="Laminin/Netrin_ECM"/>
</dbReference>
<gene>
    <name evidence="19" type="primary">LAMA3</name>
</gene>
<dbReference type="FunFam" id="2.10.25.10:FF:000209">
    <property type="entry name" value="Laminin subunit alpha 5"/>
    <property type="match status" value="2"/>
</dbReference>
<dbReference type="Gene3D" id="2.60.120.260">
    <property type="entry name" value="Galactose-binding domain-like"/>
    <property type="match status" value="1"/>
</dbReference>
<evidence type="ECO:0000256" key="2">
    <source>
        <dbReference type="ARBA" id="ARBA00022525"/>
    </source>
</evidence>
<dbReference type="PRINTS" id="PR00011">
    <property type="entry name" value="EGFLAMININ"/>
</dbReference>
<feature type="domain" description="Laminin EGF-like" evidence="16">
    <location>
        <begin position="480"/>
        <end position="529"/>
    </location>
</feature>
<protein>
    <submittedName>
        <fullName evidence="19">Laminin subunit alpha 3</fullName>
    </submittedName>
</protein>
<feature type="domain" description="Laminin N-terminal" evidence="18">
    <location>
        <begin position="1"/>
        <end position="243"/>
    </location>
</feature>
<dbReference type="SMART" id="SM00180">
    <property type="entry name" value="EGF_Lam"/>
    <property type="match status" value="15"/>
</dbReference>
<dbReference type="CDD" id="cd00055">
    <property type="entry name" value="EGF_Lam"/>
    <property type="match status" value="13"/>
</dbReference>
<evidence type="ECO:0000313" key="19">
    <source>
        <dbReference type="Ensembl" id="ENSSMAP00000033376.2"/>
    </source>
</evidence>
<dbReference type="GeneTree" id="ENSGT00940000155638"/>
<dbReference type="Pfam" id="PF24973">
    <property type="entry name" value="EGF_LMN_ATRN"/>
    <property type="match status" value="1"/>
</dbReference>
<dbReference type="FunFam" id="2.10.25.10:FF:000083">
    <property type="entry name" value="Laminin subunit alpha"/>
    <property type="match status" value="1"/>
</dbReference>
<feature type="domain" description="Laminin EGF-like" evidence="16">
    <location>
        <begin position="1102"/>
        <end position="1150"/>
    </location>
</feature>
<keyword evidence="8 13" id="KW-0175">Coiled coil</keyword>
<feature type="domain" description="Laminin IV type A" evidence="17">
    <location>
        <begin position="1222"/>
        <end position="1400"/>
    </location>
</feature>
<evidence type="ECO:0000259" key="16">
    <source>
        <dbReference type="PROSITE" id="PS50027"/>
    </source>
</evidence>
<evidence type="ECO:0000256" key="5">
    <source>
        <dbReference type="ARBA" id="ARBA00022737"/>
    </source>
</evidence>
<feature type="disulfide bond" evidence="12">
    <location>
        <begin position="1153"/>
        <end position="1170"/>
    </location>
</feature>
<dbReference type="InterPro" id="IPR002049">
    <property type="entry name" value="LE_dom"/>
</dbReference>
<evidence type="ECO:0000256" key="13">
    <source>
        <dbReference type="SAM" id="Coils"/>
    </source>
</evidence>
<dbReference type="InterPro" id="IPR010307">
    <property type="entry name" value="Laminin_dom_II"/>
</dbReference>